<dbReference type="AlphaFoldDB" id="A0A7G3ZLW3"/>
<dbReference type="PANTHER" id="PTHR22594">
    <property type="entry name" value="ASPARTYL/LYSYL-TRNA SYNTHETASE"/>
    <property type="match status" value="1"/>
</dbReference>
<evidence type="ECO:0000313" key="9">
    <source>
        <dbReference type="EMBL" id="QLL34499.1"/>
    </source>
</evidence>
<dbReference type="Proteomes" id="UP000515788">
    <property type="component" value="Chromosome 7"/>
</dbReference>
<keyword evidence="7" id="KW-0030">Aminoacyl-tRNA synthetase</keyword>
<dbReference type="GeneID" id="59327740"/>
<dbReference type="RefSeq" id="XP_037141173.1">
    <property type="nucleotide sequence ID" value="XM_037285277.1"/>
</dbReference>
<dbReference type="NCBIfam" id="TIGR00457">
    <property type="entry name" value="asnS"/>
    <property type="match status" value="1"/>
</dbReference>
<dbReference type="InterPro" id="IPR012340">
    <property type="entry name" value="NA-bd_OB-fold"/>
</dbReference>
<dbReference type="GO" id="GO:0005739">
    <property type="term" value="C:mitochondrion"/>
    <property type="evidence" value="ECO:0007669"/>
    <property type="project" value="TreeGrafter"/>
</dbReference>
<dbReference type="EC" id="6.1.1.22" evidence="2"/>
<feature type="domain" description="Aminoacyl-transfer RNA synthetases class-II family profile" evidence="8">
    <location>
        <begin position="160"/>
        <end position="488"/>
    </location>
</feature>
<dbReference type="OrthoDB" id="43906at2759"/>
<dbReference type="Gene3D" id="2.40.50.140">
    <property type="entry name" value="Nucleic acid-binding proteins"/>
    <property type="match status" value="1"/>
</dbReference>
<dbReference type="PANTHER" id="PTHR22594:SF34">
    <property type="entry name" value="ASPARAGINE--TRNA LIGASE, MITOCHONDRIAL-RELATED"/>
    <property type="match status" value="1"/>
</dbReference>
<dbReference type="PRINTS" id="PR01042">
    <property type="entry name" value="TRNASYNTHASP"/>
</dbReference>
<evidence type="ECO:0000256" key="3">
    <source>
        <dbReference type="ARBA" id="ARBA00022598"/>
    </source>
</evidence>
<evidence type="ECO:0000259" key="8">
    <source>
        <dbReference type="PROSITE" id="PS50862"/>
    </source>
</evidence>
<accession>A0A7G3ZLW3</accession>
<keyword evidence="5" id="KW-0067">ATP-binding</keyword>
<dbReference type="InterPro" id="IPR002312">
    <property type="entry name" value="Asp/Asn-tRNA-synth_IIb"/>
</dbReference>
<dbReference type="PROSITE" id="PS50862">
    <property type="entry name" value="AA_TRNA_LIGASE_II"/>
    <property type="match status" value="1"/>
</dbReference>
<dbReference type="SUPFAM" id="SSF50249">
    <property type="entry name" value="Nucleic acid-binding proteins"/>
    <property type="match status" value="1"/>
</dbReference>
<evidence type="ECO:0000313" key="10">
    <source>
        <dbReference type="Proteomes" id="UP000515788"/>
    </source>
</evidence>
<evidence type="ECO:0000256" key="5">
    <source>
        <dbReference type="ARBA" id="ARBA00022840"/>
    </source>
</evidence>
<dbReference type="InterPro" id="IPR004364">
    <property type="entry name" value="Aa-tRNA-synt_II"/>
</dbReference>
<protein>
    <recommendedName>
        <fullName evidence="2">asparagine--tRNA ligase</fullName>
        <ecNumber evidence="2">6.1.1.22</ecNumber>
    </recommendedName>
</protein>
<gene>
    <name evidence="9" type="ORF">HG536_0G03610</name>
</gene>
<dbReference type="CDD" id="cd04318">
    <property type="entry name" value="EcAsnRS_like_N"/>
    <property type="match status" value="1"/>
</dbReference>
<comment type="similarity">
    <text evidence="1">Belongs to the class-II aminoacyl-tRNA synthetase family.</text>
</comment>
<dbReference type="InterPro" id="IPR045864">
    <property type="entry name" value="aa-tRNA-synth_II/BPL/LPL"/>
</dbReference>
<dbReference type="EMBL" id="CP059252">
    <property type="protein sequence ID" value="QLL34499.1"/>
    <property type="molecule type" value="Genomic_DNA"/>
</dbReference>
<dbReference type="GO" id="GO:0006421">
    <property type="term" value="P:asparaginyl-tRNA aminoacylation"/>
    <property type="evidence" value="ECO:0007669"/>
    <property type="project" value="InterPro"/>
</dbReference>
<dbReference type="Gene3D" id="3.30.930.10">
    <property type="entry name" value="Bira Bifunctional Protein, Domain 2"/>
    <property type="match status" value="1"/>
</dbReference>
<dbReference type="InterPro" id="IPR006195">
    <property type="entry name" value="aa-tRNA-synth_II"/>
</dbReference>
<evidence type="ECO:0000256" key="6">
    <source>
        <dbReference type="ARBA" id="ARBA00022917"/>
    </source>
</evidence>
<keyword evidence="3" id="KW-0436">Ligase</keyword>
<evidence type="ECO:0000256" key="1">
    <source>
        <dbReference type="ARBA" id="ARBA00008226"/>
    </source>
</evidence>
<dbReference type="KEGG" id="tgb:HG536_0G03610"/>
<name>A0A7G3ZLW3_9SACH</name>
<evidence type="ECO:0000256" key="7">
    <source>
        <dbReference type="ARBA" id="ARBA00023146"/>
    </source>
</evidence>
<evidence type="ECO:0000256" key="2">
    <source>
        <dbReference type="ARBA" id="ARBA00012816"/>
    </source>
</evidence>
<keyword evidence="10" id="KW-1185">Reference proteome</keyword>
<sequence length="488" mass="56060">MVMVPFKHIVRNYGTVQQCVLPITIRDLYKRTANPPRTVKNVNGWIRSVRLLKKMAFLDIQDGSCLHTLKVAIPIKKMDETAFLKGMKTGQSISIACAQWQDTPQREQPFELKIEDPLESISIRGTVTHDYPLQKKNHSLLFLRSLPTLKHRTTYLGSLMRFRSFAEQRLMNILQSDDFTKVSPPVLTSSDCEGAGELFEVKTASSKNYFGKPSYLTVSTQLHLEILAMSLSRCYTLTPCFRAERSDTNRHLSEFWMLELEMCFINDVRLLTMVVESVLRRLIESCCERSSELIPEITLQECLSKEEVLNRWNMLLNPEPWKVITYTEAIDILSDKHRMAPFEKYEPKWGEPLQTEHEKWLAGVHFQSPVFITDYPRDCKAFYMKTNTSASPGRETVACFDLLFPEMGEIAGGSIREDNYNELAQEMRRRGMNSSGELDWYLSLRLEGSVPHGGFGLGMERLISYLFGNHNIRDAIAFHRSATGTIDL</sequence>
<dbReference type="GO" id="GO:0004816">
    <property type="term" value="F:asparagine-tRNA ligase activity"/>
    <property type="evidence" value="ECO:0007669"/>
    <property type="project" value="UniProtKB-EC"/>
</dbReference>
<evidence type="ECO:0000256" key="4">
    <source>
        <dbReference type="ARBA" id="ARBA00022741"/>
    </source>
</evidence>
<dbReference type="SUPFAM" id="SSF55681">
    <property type="entry name" value="Class II aaRS and biotin synthetases"/>
    <property type="match status" value="1"/>
</dbReference>
<dbReference type="GO" id="GO:0005524">
    <property type="term" value="F:ATP binding"/>
    <property type="evidence" value="ECO:0007669"/>
    <property type="project" value="UniProtKB-KW"/>
</dbReference>
<keyword evidence="4" id="KW-0547">Nucleotide-binding</keyword>
<keyword evidence="6" id="KW-0648">Protein biosynthesis</keyword>
<dbReference type="NCBIfam" id="NF003037">
    <property type="entry name" value="PRK03932.1"/>
    <property type="match status" value="1"/>
</dbReference>
<organism evidence="9 10">
    <name type="scientific">Torulaspora globosa</name>
    <dbReference type="NCBI Taxonomy" id="48254"/>
    <lineage>
        <taxon>Eukaryota</taxon>
        <taxon>Fungi</taxon>
        <taxon>Dikarya</taxon>
        <taxon>Ascomycota</taxon>
        <taxon>Saccharomycotina</taxon>
        <taxon>Saccharomycetes</taxon>
        <taxon>Saccharomycetales</taxon>
        <taxon>Saccharomycetaceae</taxon>
        <taxon>Torulaspora</taxon>
    </lineage>
</organism>
<dbReference type="Pfam" id="PF00152">
    <property type="entry name" value="tRNA-synt_2"/>
    <property type="match status" value="1"/>
</dbReference>
<dbReference type="InterPro" id="IPR004522">
    <property type="entry name" value="Asn-tRNA-ligase"/>
</dbReference>
<reference evidence="9 10" key="1">
    <citation type="submission" date="2020-06" db="EMBL/GenBank/DDBJ databases">
        <title>The yeast mating-type switching endonuclease HO is a domesticated member of an unorthodox homing genetic element family.</title>
        <authorList>
            <person name="Coughlan A.Y."/>
            <person name="Lombardi L."/>
            <person name="Braun-Galleani S."/>
            <person name="Martos A.R."/>
            <person name="Galeote V."/>
            <person name="Bigey F."/>
            <person name="Dequin S."/>
            <person name="Byrne K.P."/>
            <person name="Wolfe K.H."/>
        </authorList>
    </citation>
    <scope>NUCLEOTIDE SEQUENCE [LARGE SCALE GENOMIC DNA]</scope>
    <source>
        <strain evidence="9 10">CBS764</strain>
    </source>
</reference>
<proteinExistence type="inferred from homology"/>